<feature type="transmembrane region" description="Helical" evidence="1">
    <location>
        <begin position="89"/>
        <end position="110"/>
    </location>
</feature>
<dbReference type="EMBL" id="ACEO02000004">
    <property type="protein sequence ID" value="EFC52412.1"/>
    <property type="molecule type" value="Genomic_DNA"/>
</dbReference>
<proteinExistence type="predicted"/>
<evidence type="ECO:0000313" key="2">
    <source>
        <dbReference type="EMBL" id="EFC52412.1"/>
    </source>
</evidence>
<evidence type="ECO:0000313" key="3">
    <source>
        <dbReference type="Proteomes" id="UP000004621"/>
    </source>
</evidence>
<dbReference type="Proteomes" id="UP000004621">
    <property type="component" value="Unassembled WGS sequence"/>
</dbReference>
<keyword evidence="1" id="KW-0472">Membrane</keyword>
<keyword evidence="1" id="KW-1133">Transmembrane helix</keyword>
<sequence>MFKRPEEIIVLILALLWVGLSYYFAAILISDAYTILLITVLTFVWVAICFLLWQRNLSRHIWPLFLGSLVACWWPYFTWLASDVPEGTWYSGWTFKSIIALIPVVAAYVFKWKRSRKNKIGNTLA</sequence>
<feature type="transmembrane region" description="Helical" evidence="1">
    <location>
        <begin position="7"/>
        <end position="29"/>
    </location>
</feature>
<name>A0A9W5IRC4_NEISU</name>
<feature type="transmembrane region" description="Helical" evidence="1">
    <location>
        <begin position="35"/>
        <end position="53"/>
    </location>
</feature>
<feature type="transmembrane region" description="Helical" evidence="1">
    <location>
        <begin position="60"/>
        <end position="77"/>
    </location>
</feature>
<keyword evidence="1" id="KW-0812">Transmembrane</keyword>
<comment type="caution">
    <text evidence="2">The sequence shown here is derived from an EMBL/GenBank/DDBJ whole genome shotgun (WGS) entry which is preliminary data.</text>
</comment>
<accession>A0A9W5IRC4</accession>
<dbReference type="RefSeq" id="WP_004519804.1">
    <property type="nucleotide sequence ID" value="NZ_ACEO02000004.1"/>
</dbReference>
<protein>
    <submittedName>
        <fullName evidence="2">Uncharacterized protein</fullName>
    </submittedName>
</protein>
<gene>
    <name evidence="2" type="ORF">NEISUBOT_04158</name>
</gene>
<organism evidence="2 3">
    <name type="scientific">Neisseria subflava NJ9703</name>
    <dbReference type="NCBI Taxonomy" id="546268"/>
    <lineage>
        <taxon>Bacteria</taxon>
        <taxon>Pseudomonadati</taxon>
        <taxon>Pseudomonadota</taxon>
        <taxon>Betaproteobacteria</taxon>
        <taxon>Neisseriales</taxon>
        <taxon>Neisseriaceae</taxon>
        <taxon>Neisseria</taxon>
    </lineage>
</organism>
<evidence type="ECO:0000256" key="1">
    <source>
        <dbReference type="SAM" id="Phobius"/>
    </source>
</evidence>
<reference evidence="2 3" key="1">
    <citation type="submission" date="2010-01" db="EMBL/GenBank/DDBJ databases">
        <authorList>
            <person name="Weinstock G."/>
            <person name="Sodergren E."/>
            <person name="Clifton S."/>
            <person name="Fulton L."/>
            <person name="Fulton B."/>
            <person name="Courtney L."/>
            <person name="Fronick C."/>
            <person name="Harrison M."/>
            <person name="Strong C."/>
            <person name="Farmer C."/>
            <person name="Delahaunty K."/>
            <person name="Markovic C."/>
            <person name="Hall O."/>
            <person name="Minx P."/>
            <person name="Tomlinson C."/>
            <person name="Mitreva M."/>
            <person name="Nelson J."/>
            <person name="Hou S."/>
            <person name="Wollam A."/>
            <person name="Pepin K.H."/>
            <person name="Johnson M."/>
            <person name="Bhonagiri V."/>
            <person name="Nash W.E."/>
            <person name="Warren W."/>
            <person name="Chinwalla A."/>
            <person name="Mardis E.R."/>
            <person name="Wilson R.K."/>
        </authorList>
    </citation>
    <scope>NUCLEOTIDE SEQUENCE [LARGE SCALE GENOMIC DNA]</scope>
    <source>
        <strain evidence="2 3">NJ9703</strain>
    </source>
</reference>
<dbReference type="AlphaFoldDB" id="A0A9W5IRC4"/>